<dbReference type="Proteomes" id="UP000039217">
    <property type="component" value="Unassembled WGS sequence"/>
</dbReference>
<evidence type="ECO:0000313" key="3">
    <source>
        <dbReference type="EMBL" id="COW79087.1"/>
    </source>
</evidence>
<protein>
    <submittedName>
        <fullName evidence="2">Uncharacterized protein</fullName>
    </submittedName>
</protein>
<evidence type="ECO:0000313" key="5">
    <source>
        <dbReference type="Proteomes" id="UP000045842"/>
    </source>
</evidence>
<feature type="region of interest" description="Disordered" evidence="1">
    <location>
        <begin position="1"/>
        <end position="35"/>
    </location>
</feature>
<dbReference type="EMBL" id="CSAD01001044">
    <property type="protein sequence ID" value="COW79087.1"/>
    <property type="molecule type" value="Genomic_DNA"/>
</dbReference>
<dbReference type="EMBL" id="CQQC01000381">
    <property type="protein sequence ID" value="CNU93840.1"/>
    <property type="molecule type" value="Genomic_DNA"/>
</dbReference>
<name>A0A655DY62_MYCTX</name>
<evidence type="ECO:0000256" key="1">
    <source>
        <dbReference type="SAM" id="MobiDB-lite"/>
    </source>
</evidence>
<gene>
    <name evidence="2" type="ORF">ERS007661_01393</name>
    <name evidence="3" type="ORF">ERS007679_04311</name>
</gene>
<organism evidence="2 4">
    <name type="scientific">Mycobacterium tuberculosis</name>
    <dbReference type="NCBI Taxonomy" id="1773"/>
    <lineage>
        <taxon>Bacteria</taxon>
        <taxon>Bacillati</taxon>
        <taxon>Actinomycetota</taxon>
        <taxon>Actinomycetes</taxon>
        <taxon>Mycobacteriales</taxon>
        <taxon>Mycobacteriaceae</taxon>
        <taxon>Mycobacterium</taxon>
        <taxon>Mycobacterium tuberculosis complex</taxon>
    </lineage>
</organism>
<reference evidence="4 5" key="1">
    <citation type="submission" date="2015-03" db="EMBL/GenBank/DDBJ databases">
        <authorList>
            <consortium name="Pathogen Informatics"/>
        </authorList>
    </citation>
    <scope>NUCLEOTIDE SEQUENCE [LARGE SCALE GENOMIC DNA]</scope>
    <source>
        <strain evidence="2 4">D00501624</strain>
        <strain evidence="3 5">G09801536</strain>
    </source>
</reference>
<accession>A0A655DY62</accession>
<evidence type="ECO:0000313" key="4">
    <source>
        <dbReference type="Proteomes" id="UP000039217"/>
    </source>
</evidence>
<evidence type="ECO:0000313" key="2">
    <source>
        <dbReference type="EMBL" id="CNU93840.1"/>
    </source>
</evidence>
<proteinExistence type="predicted"/>
<sequence length="63" mass="7227">MQLVDTDRRQQRFDACDQRNGEDTERDGADLMRPRLSSRGHFGKFGQANRVEEVALQVDSFGL</sequence>
<dbReference type="AlphaFoldDB" id="A0A655DY62"/>
<dbReference type="Proteomes" id="UP000045842">
    <property type="component" value="Unassembled WGS sequence"/>
</dbReference>
<feature type="compositionally biased region" description="Basic and acidic residues" evidence="1">
    <location>
        <begin position="1"/>
        <end position="33"/>
    </location>
</feature>